<dbReference type="EMBL" id="JPEN01000103">
    <property type="protein sequence ID" value="KGM36474.1"/>
    <property type="molecule type" value="Genomic_DNA"/>
</dbReference>
<feature type="region of interest" description="Disordered" evidence="9">
    <location>
        <begin position="216"/>
        <end position="236"/>
    </location>
</feature>
<gene>
    <name evidence="11" type="ORF">SSIN_1831</name>
</gene>
<keyword evidence="6" id="KW-0694">RNA-binding</keyword>
<accession>A0A0A0DEE6</accession>
<keyword evidence="7" id="KW-0051">Antiviral defense</keyword>
<dbReference type="GO" id="GO:0016787">
    <property type="term" value="F:hydrolase activity"/>
    <property type="evidence" value="ECO:0007669"/>
    <property type="project" value="UniProtKB-KW"/>
</dbReference>
<keyword evidence="12" id="KW-1185">Reference proteome</keyword>
<feature type="domain" description="CRISPR type III-associated protein" evidence="10">
    <location>
        <begin position="12"/>
        <end position="191"/>
    </location>
</feature>
<dbReference type="PANTHER" id="PTHR35579:SF3">
    <property type="entry name" value="CRISPR SYSTEM CMS ENDORIBONUCLEASE CSM3"/>
    <property type="match status" value="1"/>
</dbReference>
<dbReference type="STRING" id="176090.SSIN_1831"/>
<proteinExistence type="inferred from homology"/>
<comment type="similarity">
    <text evidence="1">Belongs to the CRISPR-associated Csm3 family.</text>
</comment>
<dbReference type="NCBIfam" id="TIGR02582">
    <property type="entry name" value="cas7_TM1809"/>
    <property type="match status" value="1"/>
</dbReference>
<evidence type="ECO:0000313" key="11">
    <source>
        <dbReference type="EMBL" id="KGM36474.1"/>
    </source>
</evidence>
<keyword evidence="5" id="KW-0378">Hydrolase</keyword>
<evidence type="ECO:0000256" key="4">
    <source>
        <dbReference type="ARBA" id="ARBA00022759"/>
    </source>
</evidence>
<evidence type="ECO:0000313" key="12">
    <source>
        <dbReference type="Proteomes" id="UP000030019"/>
    </source>
</evidence>
<evidence type="ECO:0000256" key="1">
    <source>
        <dbReference type="ARBA" id="ARBA00006342"/>
    </source>
</evidence>
<dbReference type="RefSeq" id="WP_037618075.1">
    <property type="nucleotide sequence ID" value="NZ_JPEN01000103.1"/>
</dbReference>
<reference evidence="11 12" key="1">
    <citation type="submission" date="2014-06" db="EMBL/GenBank/DDBJ databases">
        <authorList>
            <person name="Teng J.L."/>
            <person name="Huang Y."/>
            <person name="Tse H."/>
            <person name="Lau S.K."/>
            <person name="Woo P.C."/>
        </authorList>
    </citation>
    <scope>NUCLEOTIDE SEQUENCE [LARGE SCALE GENOMIC DNA]</scope>
    <source>
        <strain evidence="11 12">HKU4</strain>
    </source>
</reference>
<dbReference type="Proteomes" id="UP000030019">
    <property type="component" value="Unassembled WGS sequence"/>
</dbReference>
<organism evidence="11 12">
    <name type="scientific">Streptococcus sinensis</name>
    <dbReference type="NCBI Taxonomy" id="176090"/>
    <lineage>
        <taxon>Bacteria</taxon>
        <taxon>Bacillati</taxon>
        <taxon>Bacillota</taxon>
        <taxon>Bacilli</taxon>
        <taxon>Lactobacillales</taxon>
        <taxon>Streptococcaceae</taxon>
        <taxon>Streptococcus</taxon>
    </lineage>
</organism>
<dbReference type="eggNOG" id="COG1337">
    <property type="taxonomic scope" value="Bacteria"/>
</dbReference>
<evidence type="ECO:0000259" key="10">
    <source>
        <dbReference type="Pfam" id="PF03787"/>
    </source>
</evidence>
<name>A0A0A0DEE6_9STRE</name>
<keyword evidence="3" id="KW-0540">Nuclease</keyword>
<dbReference type="GO" id="GO:0051607">
    <property type="term" value="P:defense response to virus"/>
    <property type="evidence" value="ECO:0007669"/>
    <property type="project" value="UniProtKB-KW"/>
</dbReference>
<protein>
    <recommendedName>
        <fullName evidence="2">CRISPR system Cms endoribonuclease Csm3</fullName>
    </recommendedName>
    <alternativeName>
        <fullName evidence="8">CRISPR type III A-associated RAMP protein Csm3</fullName>
    </alternativeName>
</protein>
<dbReference type="PATRIC" id="fig|176090.4.peg.1778"/>
<keyword evidence="4" id="KW-0255">Endonuclease</keyword>
<dbReference type="AlphaFoldDB" id="A0A0A0DEE6"/>
<evidence type="ECO:0000256" key="8">
    <source>
        <dbReference type="ARBA" id="ARBA00033183"/>
    </source>
</evidence>
<evidence type="ECO:0000256" key="5">
    <source>
        <dbReference type="ARBA" id="ARBA00022801"/>
    </source>
</evidence>
<dbReference type="GO" id="GO:0003723">
    <property type="term" value="F:RNA binding"/>
    <property type="evidence" value="ECO:0007669"/>
    <property type="project" value="UniProtKB-KW"/>
</dbReference>
<evidence type="ECO:0000256" key="6">
    <source>
        <dbReference type="ARBA" id="ARBA00022884"/>
    </source>
</evidence>
<evidence type="ECO:0000256" key="3">
    <source>
        <dbReference type="ARBA" id="ARBA00022722"/>
    </source>
</evidence>
<dbReference type="PANTHER" id="PTHR35579">
    <property type="entry name" value="CRISPR SYSTEM CMS ENDORIBONUCLEASE CSM3"/>
    <property type="match status" value="1"/>
</dbReference>
<evidence type="ECO:0000256" key="9">
    <source>
        <dbReference type="SAM" id="MobiDB-lite"/>
    </source>
</evidence>
<dbReference type="InterPro" id="IPR052216">
    <property type="entry name" value="CRISPR_Csm3_endoribonuclease"/>
</dbReference>
<comment type="caution">
    <text evidence="11">The sequence shown here is derived from an EMBL/GenBank/DDBJ whole genome shotgun (WGS) entry which is preliminary data.</text>
</comment>
<dbReference type="InterPro" id="IPR013412">
    <property type="entry name" value="CRISPR-assoc_RAMP_Csm3"/>
</dbReference>
<evidence type="ECO:0000256" key="7">
    <source>
        <dbReference type="ARBA" id="ARBA00023118"/>
    </source>
</evidence>
<sequence length="236" mass="26569">MTYSKVKISGIIELKSGLHIGTSNAFAAIGATNNPIIKDPLTNLPYIPGSTLKGKMRSLLYRTDYNNNTSDKLSKDSLEISRLFGNSKTYKIGRLVFRDAFLNNKEELGKRVSTYTEVKFENTINRITAEATPRQVERAIRESQFAFEIIYSIQEKELTEVEKDMEILKAGFELLEWDYLGGSGSRGYGKVCFKDFEVKTVFGKFNENRIKKALKPFTKDESDGGGSAETPDSEIK</sequence>
<dbReference type="Pfam" id="PF03787">
    <property type="entry name" value="RAMPs"/>
    <property type="match status" value="1"/>
</dbReference>
<dbReference type="InterPro" id="IPR005537">
    <property type="entry name" value="RAMP_III_fam"/>
</dbReference>
<dbReference type="GO" id="GO:0004519">
    <property type="term" value="F:endonuclease activity"/>
    <property type="evidence" value="ECO:0007669"/>
    <property type="project" value="UniProtKB-KW"/>
</dbReference>
<evidence type="ECO:0000256" key="2">
    <source>
        <dbReference type="ARBA" id="ARBA00022150"/>
    </source>
</evidence>